<name>A0A7G2CBF9_9TRYP</name>
<dbReference type="PANTHER" id="PTHR24123:SF33">
    <property type="entry name" value="PROTEIN HOS4"/>
    <property type="match status" value="1"/>
</dbReference>
<feature type="repeat" description="ANK" evidence="3">
    <location>
        <begin position="315"/>
        <end position="347"/>
    </location>
</feature>
<dbReference type="Proteomes" id="UP000515908">
    <property type="component" value="Chromosome 07"/>
</dbReference>
<sequence length="1347" mass="148275">MRQTVLHVAAQSGNMEVLRYLLNDMQWVKRTWSQLLDARLQTPLHCAAAYGHVQCVGYLSECLPDQRNAQDINGNTPLLLALKKGQLRVAEFFLMNSSPGSLTANTQDSGGFTALHLVCSLGMAKAAGALLKHHGASVNLTTDLVDPLERRWSSKDRYRNVVLVSGRAPYNGRPTKRIAALAGKRATSLEVKTAESELSQPTSAELSYRAGAGRRGYTPILCAILAGSSYSVVELMGVLLKYGAVDNVDDARDLLFYLLTHKEYDMADHFFLSSPAMADEVSRDNKLLCRLCYARDAEGLRWCVDHKCGKLNSTMGGNPLTVATQVGDVGAVRYLLSISADPNVKLAFAENTVSSLQQPASVLLAALYHKQEAVIPILLQAGARLVSGDGKWSALRVAVEQRLESVVLGLLGTNRVNPVDVSQVLVDTLSDYNAPPRDAVAGRLLAHLVQYYDPSASVTHPTELLHMAAHWGQFEVVRRLIDRLVEQPTTLLFELLKETPGPSTRETEQIEPQSSPTDAKWVRLFSAGKSRRGAAGKGPQPFDRLVPPNYKRIRLLKTTLPHRIQCRDVYSYAMEAGEKEVVLRLQRGLRLRPWSTVSLCGFNLADYALQLNDVDMLKFIAALGMRPTRRHGKRLAAGAAAPLIRALNASQSTRYTADDKEGEPTAIMTGVSPSQLSLQVFTRVLVSFIQDRESSAPLLSALVEEHMAQYGVEDLSDAGLWFDPVYASCVTAGRLDYLKLFHDTYSCPLVKTSTEGKRQTAPLLLQAVFRNDVECVRYLLQAGCPAHARGVITTEYAAHIKVKNAESQEISPLCLAAWLGHFEMLQLLASSTPLTIEDCQDVPGEVNADALKALLRGPAVRGKVTAQQDLLLSNTVRTLASARHPFLSPLVMRLAASRGIPLTVQVLLDFYGEKAVETDLRPDEVNSLYYFASHPALCPLLRSLIVQRTVDEFGGERVVLTGFAMTVKEKMTNATVETDARSSIGVVDYALARGCTDGALILLALGLEGTGKAATHHRVSPLVTSIRTVLQHYQKVKDTYTTGQYTVLHSAVELGYKDVVQGLTAEMRLLPKVSTTVAKTEEAAEGGRRRPPVPSVYALAALHPEGWRWAARLEETAAVTNNQTRLRASDFFIFIFNHLPITRVLDMLCRLPENAKVFSHMFTLLDRDGFPSNFLTRQFQLHRPKLFFFGGRYLLTSCTPLACAVAAGSPEWVEYLSFCQPAMSHHKATVTRCLLTLKERTEYVRAATERRKSTTATAGNTDKKKKGGAFRGGQYRNAHPQKRHHACLAYSPSGPLPPLSNEDVSTVDILLLAVVAFCKAYYEGDINRMRLQKNHSQLFAVSPRDDP</sequence>
<evidence type="ECO:0000256" key="3">
    <source>
        <dbReference type="PROSITE-ProRule" id="PRU00023"/>
    </source>
</evidence>
<organism evidence="5 6">
    <name type="scientific">Angomonas deanei</name>
    <dbReference type="NCBI Taxonomy" id="59799"/>
    <lineage>
        <taxon>Eukaryota</taxon>
        <taxon>Discoba</taxon>
        <taxon>Euglenozoa</taxon>
        <taxon>Kinetoplastea</taxon>
        <taxon>Metakinetoplastina</taxon>
        <taxon>Trypanosomatida</taxon>
        <taxon>Trypanosomatidae</taxon>
        <taxon>Strigomonadinae</taxon>
        <taxon>Angomonas</taxon>
    </lineage>
</organism>
<feature type="repeat" description="ANK" evidence="3">
    <location>
        <begin position="1"/>
        <end position="23"/>
    </location>
</feature>
<protein>
    <submittedName>
        <fullName evidence="5">Ankyrin repeats (3 copies)/Ankyrin repeats (Many copies)/Ankyrin repeat, putative</fullName>
    </submittedName>
</protein>
<dbReference type="VEuPathDB" id="TriTrypDB:ADEAN_000432700"/>
<dbReference type="EMBL" id="LR877151">
    <property type="protein sequence ID" value="CAD2216849.1"/>
    <property type="molecule type" value="Genomic_DNA"/>
</dbReference>
<dbReference type="SUPFAM" id="SSF48403">
    <property type="entry name" value="Ankyrin repeat"/>
    <property type="match status" value="3"/>
</dbReference>
<evidence type="ECO:0000256" key="2">
    <source>
        <dbReference type="ARBA" id="ARBA00023043"/>
    </source>
</evidence>
<dbReference type="PROSITE" id="PS50088">
    <property type="entry name" value="ANK_REPEAT"/>
    <property type="match status" value="2"/>
</dbReference>
<dbReference type="InterPro" id="IPR051165">
    <property type="entry name" value="Multifunctional_ANK_Repeat"/>
</dbReference>
<dbReference type="PANTHER" id="PTHR24123">
    <property type="entry name" value="ANKYRIN REPEAT-CONTAINING"/>
    <property type="match status" value="1"/>
</dbReference>
<evidence type="ECO:0000256" key="4">
    <source>
        <dbReference type="SAM" id="MobiDB-lite"/>
    </source>
</evidence>
<evidence type="ECO:0000313" key="6">
    <source>
        <dbReference type="Proteomes" id="UP000515908"/>
    </source>
</evidence>
<gene>
    <name evidence="5" type="ORF">ADEAN_000432700</name>
</gene>
<proteinExistence type="predicted"/>
<feature type="region of interest" description="Disordered" evidence="4">
    <location>
        <begin position="1248"/>
        <end position="1278"/>
    </location>
</feature>
<evidence type="ECO:0000256" key="1">
    <source>
        <dbReference type="ARBA" id="ARBA00022737"/>
    </source>
</evidence>
<keyword evidence="6" id="KW-1185">Reference proteome</keyword>
<dbReference type="SMART" id="SM00248">
    <property type="entry name" value="ANK"/>
    <property type="match status" value="13"/>
</dbReference>
<reference evidence="5 6" key="1">
    <citation type="submission" date="2020-08" db="EMBL/GenBank/DDBJ databases">
        <authorList>
            <person name="Newling K."/>
            <person name="Davey J."/>
            <person name="Forrester S."/>
        </authorList>
    </citation>
    <scope>NUCLEOTIDE SEQUENCE [LARGE SCALE GENOMIC DNA]</scope>
    <source>
        <strain evidence="6">Crithidia deanei Carvalho (ATCC PRA-265)</strain>
    </source>
</reference>
<evidence type="ECO:0000313" key="5">
    <source>
        <dbReference type="EMBL" id="CAD2216849.1"/>
    </source>
</evidence>
<dbReference type="InterPro" id="IPR002110">
    <property type="entry name" value="Ankyrin_rpt"/>
</dbReference>
<accession>A0A7G2CBF9</accession>
<dbReference type="Gene3D" id="1.25.40.20">
    <property type="entry name" value="Ankyrin repeat-containing domain"/>
    <property type="match status" value="3"/>
</dbReference>
<dbReference type="InterPro" id="IPR036770">
    <property type="entry name" value="Ankyrin_rpt-contain_sf"/>
</dbReference>
<dbReference type="Pfam" id="PF12796">
    <property type="entry name" value="Ank_2"/>
    <property type="match status" value="2"/>
</dbReference>
<keyword evidence="1" id="KW-0677">Repeat</keyword>
<keyword evidence="2 3" id="KW-0040">ANK repeat</keyword>
<dbReference type="PROSITE" id="PS50297">
    <property type="entry name" value="ANK_REP_REGION"/>
    <property type="match status" value="1"/>
</dbReference>